<comment type="caution">
    <text evidence="7">The sequence shown here is derived from an EMBL/GenBank/DDBJ whole genome shotgun (WGS) entry which is preliminary data.</text>
</comment>
<proteinExistence type="predicted"/>
<dbReference type="Proteomes" id="UP001230145">
    <property type="component" value="Unassembled WGS sequence"/>
</dbReference>
<evidence type="ECO:0000256" key="4">
    <source>
        <dbReference type="ARBA" id="ARBA00022989"/>
    </source>
</evidence>
<evidence type="ECO:0000256" key="6">
    <source>
        <dbReference type="SAM" id="Phobius"/>
    </source>
</evidence>
<comment type="subcellular location">
    <subcellularLocation>
        <location evidence="1">Membrane</location>
        <topology evidence="1">Multi-pass membrane protein</topology>
    </subcellularLocation>
</comment>
<accession>A0ABT9PID2</accession>
<feature type="transmembrane region" description="Helical" evidence="6">
    <location>
        <begin position="58"/>
        <end position="80"/>
    </location>
</feature>
<sequence length="218" mass="23431">MSRRAGFAGCLVAFCVAWAAVWTLGRVRAAVKIGLAQAILVALAIVPSSLWPNGFTAFVTVACMWLAQFGATVAIAYYAIAVIAPGELVAAMRQLRCPVAVVVPLTVMLRFIPLVVSEYRGIREAMTLRGLAPGWRVLIHPLDYLEMVLVPLLMSCSRTADEMTAAGMVRGLGSHVRPTTMRRLHMRPSDVAWLVILAALIGVGPFVRHIDLLGIGAA</sequence>
<evidence type="ECO:0000313" key="7">
    <source>
        <dbReference type="EMBL" id="MDP9832478.1"/>
    </source>
</evidence>
<keyword evidence="2" id="KW-1003">Cell membrane</keyword>
<evidence type="ECO:0000256" key="2">
    <source>
        <dbReference type="ARBA" id="ARBA00022475"/>
    </source>
</evidence>
<keyword evidence="5 6" id="KW-0472">Membrane</keyword>
<organism evidence="7 8">
    <name type="scientific">Trueperella abortisuis</name>
    <dbReference type="NCBI Taxonomy" id="445930"/>
    <lineage>
        <taxon>Bacteria</taxon>
        <taxon>Bacillati</taxon>
        <taxon>Actinomycetota</taxon>
        <taxon>Actinomycetes</taxon>
        <taxon>Actinomycetales</taxon>
        <taxon>Actinomycetaceae</taxon>
        <taxon>Trueperella</taxon>
    </lineage>
</organism>
<keyword evidence="4 6" id="KW-1133">Transmembrane helix</keyword>
<evidence type="ECO:0000256" key="3">
    <source>
        <dbReference type="ARBA" id="ARBA00022692"/>
    </source>
</evidence>
<dbReference type="PANTHER" id="PTHR34857">
    <property type="entry name" value="SLL0384 PROTEIN"/>
    <property type="match status" value="1"/>
</dbReference>
<protein>
    <submittedName>
        <fullName evidence="7">Energy-coupling factor transporter transmembrane protein EcfT</fullName>
    </submittedName>
</protein>
<reference evidence="7 8" key="1">
    <citation type="submission" date="2023-07" db="EMBL/GenBank/DDBJ databases">
        <title>Sequencing the genomes of 1000 actinobacteria strains.</title>
        <authorList>
            <person name="Klenk H.-P."/>
        </authorList>
    </citation>
    <scope>NUCLEOTIDE SEQUENCE [LARGE SCALE GENOMIC DNA]</scope>
    <source>
        <strain evidence="7 8">DSM 19515</strain>
    </source>
</reference>
<feature type="transmembrane region" description="Helical" evidence="6">
    <location>
        <begin position="191"/>
        <end position="210"/>
    </location>
</feature>
<keyword evidence="3 6" id="KW-0812">Transmembrane</keyword>
<dbReference type="EMBL" id="JAUSQL010000001">
    <property type="protein sequence ID" value="MDP9832478.1"/>
    <property type="molecule type" value="Genomic_DNA"/>
</dbReference>
<dbReference type="InterPro" id="IPR051611">
    <property type="entry name" value="ECF_transporter_component"/>
</dbReference>
<evidence type="ECO:0000313" key="8">
    <source>
        <dbReference type="Proteomes" id="UP001230145"/>
    </source>
</evidence>
<keyword evidence="8" id="KW-1185">Reference proteome</keyword>
<gene>
    <name evidence="7" type="ORF">J2S45_001157</name>
</gene>
<dbReference type="PANTHER" id="PTHR34857:SF2">
    <property type="entry name" value="SLL0384 PROTEIN"/>
    <property type="match status" value="1"/>
</dbReference>
<dbReference type="Pfam" id="PF02361">
    <property type="entry name" value="CbiQ"/>
    <property type="match status" value="1"/>
</dbReference>
<dbReference type="InterPro" id="IPR003339">
    <property type="entry name" value="ABC/ECF_trnsptr_transmembrane"/>
</dbReference>
<feature type="transmembrane region" description="Helical" evidence="6">
    <location>
        <begin position="29"/>
        <end position="46"/>
    </location>
</feature>
<evidence type="ECO:0000256" key="5">
    <source>
        <dbReference type="ARBA" id="ARBA00023136"/>
    </source>
</evidence>
<dbReference type="CDD" id="cd16914">
    <property type="entry name" value="EcfT"/>
    <property type="match status" value="1"/>
</dbReference>
<evidence type="ECO:0000256" key="1">
    <source>
        <dbReference type="ARBA" id="ARBA00004141"/>
    </source>
</evidence>
<name>A0ABT9PID2_9ACTO</name>
<feature type="transmembrane region" description="Helical" evidence="6">
    <location>
        <begin position="100"/>
        <end position="119"/>
    </location>
</feature>